<gene>
    <name evidence="1" type="ORF">C7I55_25860</name>
</gene>
<accession>A0A2P7QEV2</accession>
<comment type="caution">
    <text evidence="1">The sequence shown here is derived from an EMBL/GenBank/DDBJ whole genome shotgun (WGS) entry which is preliminary data.</text>
</comment>
<reference evidence="1 2" key="1">
    <citation type="submission" date="2018-03" db="EMBL/GenBank/DDBJ databases">
        <title>The draft genome of Sphingosinicella sp. GL-C-18.</title>
        <authorList>
            <person name="Liu L."/>
            <person name="Li L."/>
            <person name="Liang L."/>
            <person name="Zhang X."/>
            <person name="Wang T."/>
        </authorList>
    </citation>
    <scope>NUCLEOTIDE SEQUENCE [LARGE SCALE GENOMIC DNA]</scope>
    <source>
        <strain evidence="1 2">GL-C-18</strain>
    </source>
</reference>
<sequence>MTISETITADQAQVLLVAGQAHAAAMGVHVIVAVLDAGAHLKAFARMDGAVLGSIDVAIGKARTAALFGTSSAAVWDYCQPGAPAPNLQASNGGLMPFPGGVPLIDADGVLIGAIGVSGGAPSQDLAIAEAALATLNG</sequence>
<dbReference type="Gene3D" id="3.30.450.150">
    <property type="entry name" value="Haem-degrading domain"/>
    <property type="match status" value="1"/>
</dbReference>
<dbReference type="EMBL" id="PXYI01000013">
    <property type="protein sequence ID" value="PSJ36500.1"/>
    <property type="molecule type" value="Genomic_DNA"/>
</dbReference>
<organism evidence="1 2">
    <name type="scientific">Allosphingosinicella deserti</name>
    <dbReference type="NCBI Taxonomy" id="2116704"/>
    <lineage>
        <taxon>Bacteria</taxon>
        <taxon>Pseudomonadati</taxon>
        <taxon>Pseudomonadota</taxon>
        <taxon>Alphaproteobacteria</taxon>
        <taxon>Sphingomonadales</taxon>
        <taxon>Sphingomonadaceae</taxon>
        <taxon>Allosphingosinicella</taxon>
    </lineage>
</organism>
<dbReference type="AlphaFoldDB" id="A0A2P7QEV2"/>
<dbReference type="PANTHER" id="PTHR34309">
    <property type="entry name" value="SLR1406 PROTEIN"/>
    <property type="match status" value="1"/>
</dbReference>
<protein>
    <submittedName>
        <fullName evidence="1">Glycolate utilization protein</fullName>
    </submittedName>
</protein>
<dbReference type="PANTHER" id="PTHR34309:SF1">
    <property type="entry name" value="PROTEIN GLCG"/>
    <property type="match status" value="1"/>
</dbReference>
<dbReference type="InterPro" id="IPR038084">
    <property type="entry name" value="PduO/GlcC-like_sf"/>
</dbReference>
<evidence type="ECO:0000313" key="1">
    <source>
        <dbReference type="EMBL" id="PSJ36500.1"/>
    </source>
</evidence>
<dbReference type="SUPFAM" id="SSF143744">
    <property type="entry name" value="GlcG-like"/>
    <property type="match status" value="1"/>
</dbReference>
<keyword evidence="2" id="KW-1185">Reference proteome</keyword>
<dbReference type="InterPro" id="IPR005624">
    <property type="entry name" value="PduO/GlcC-like"/>
</dbReference>
<evidence type="ECO:0000313" key="2">
    <source>
        <dbReference type="Proteomes" id="UP000241167"/>
    </source>
</evidence>
<dbReference type="Proteomes" id="UP000241167">
    <property type="component" value="Unassembled WGS sequence"/>
</dbReference>
<dbReference type="Pfam" id="PF03928">
    <property type="entry name" value="HbpS-like"/>
    <property type="match status" value="1"/>
</dbReference>
<proteinExistence type="predicted"/>
<name>A0A2P7QEV2_9SPHN</name>
<dbReference type="InterPro" id="IPR052517">
    <property type="entry name" value="GlcG_carb_metab_protein"/>
</dbReference>
<dbReference type="RefSeq" id="WP_106515947.1">
    <property type="nucleotide sequence ID" value="NZ_PXYI01000013.1"/>
</dbReference>
<dbReference type="OrthoDB" id="9815788at2"/>